<dbReference type="SUPFAM" id="SSF55031">
    <property type="entry name" value="Bacterial exopeptidase dimerisation domain"/>
    <property type="match status" value="1"/>
</dbReference>
<dbReference type="Pfam" id="PF07687">
    <property type="entry name" value="M20_dimer"/>
    <property type="match status" value="1"/>
</dbReference>
<organism evidence="16">
    <name type="scientific">marine metagenome</name>
    <dbReference type="NCBI Taxonomy" id="408172"/>
    <lineage>
        <taxon>unclassified sequences</taxon>
        <taxon>metagenomes</taxon>
        <taxon>ecological metagenomes</taxon>
    </lineage>
</organism>
<gene>
    <name evidence="16" type="ORF">METZ01_LOCUS18286</name>
</gene>
<comment type="subunit">
    <text evidence="4">Homodimer.</text>
</comment>
<evidence type="ECO:0000256" key="11">
    <source>
        <dbReference type="ARBA" id="ARBA00022915"/>
    </source>
</evidence>
<dbReference type="InterPro" id="IPR002933">
    <property type="entry name" value="Peptidase_M20"/>
</dbReference>
<dbReference type="PROSITE" id="PS00759">
    <property type="entry name" value="ARGE_DAPE_CPG2_2"/>
    <property type="match status" value="1"/>
</dbReference>
<evidence type="ECO:0000256" key="12">
    <source>
        <dbReference type="ARBA" id="ARBA00023154"/>
    </source>
</evidence>
<keyword evidence="11" id="KW-0220">Diaminopimelate biosynthesis</keyword>
<dbReference type="InterPro" id="IPR036264">
    <property type="entry name" value="Bact_exopeptidase_dim_dom"/>
</dbReference>
<evidence type="ECO:0000256" key="13">
    <source>
        <dbReference type="ARBA" id="ARBA00031891"/>
    </source>
</evidence>
<comment type="cofactor">
    <cofactor evidence="1">
        <name>Zn(2+)</name>
        <dbReference type="ChEBI" id="CHEBI:29105"/>
    </cofactor>
</comment>
<dbReference type="PANTHER" id="PTHR43808:SF31">
    <property type="entry name" value="N-ACETYL-L-CITRULLINE DEACETYLASE"/>
    <property type="match status" value="1"/>
</dbReference>
<dbReference type="InterPro" id="IPR001261">
    <property type="entry name" value="ArgE/DapE_CS"/>
</dbReference>
<dbReference type="GO" id="GO:0006526">
    <property type="term" value="P:L-arginine biosynthetic process"/>
    <property type="evidence" value="ECO:0007669"/>
    <property type="project" value="TreeGrafter"/>
</dbReference>
<evidence type="ECO:0000256" key="10">
    <source>
        <dbReference type="ARBA" id="ARBA00022833"/>
    </source>
</evidence>
<accession>A0A381PEK8</accession>
<evidence type="ECO:0000256" key="6">
    <source>
        <dbReference type="ARBA" id="ARBA00022391"/>
    </source>
</evidence>
<dbReference type="UniPathway" id="UPA00034">
    <property type="reaction ID" value="UER00021"/>
</dbReference>
<keyword evidence="9" id="KW-0378">Hydrolase</keyword>
<dbReference type="Gene3D" id="3.40.630.10">
    <property type="entry name" value="Zn peptidases"/>
    <property type="match status" value="2"/>
</dbReference>
<evidence type="ECO:0000256" key="4">
    <source>
        <dbReference type="ARBA" id="ARBA00011738"/>
    </source>
</evidence>
<name>A0A381PEK8_9ZZZZ</name>
<evidence type="ECO:0000313" key="16">
    <source>
        <dbReference type="EMBL" id="SUZ65432.1"/>
    </source>
</evidence>
<dbReference type="InterPro" id="IPR011650">
    <property type="entry name" value="Peptidase_M20_dimer"/>
</dbReference>
<comment type="pathway">
    <text evidence="2">Amino-acid biosynthesis; L-lysine biosynthesis via DAP pathway; LL-2,6-diaminopimelate from (S)-tetrahydrodipicolinate (succinylase route): step 3/3.</text>
</comment>
<feature type="domain" description="Peptidase M20 dimerisation" evidence="15">
    <location>
        <begin position="177"/>
        <end position="284"/>
    </location>
</feature>
<dbReference type="GO" id="GO:0019877">
    <property type="term" value="P:diaminopimelate biosynthetic process"/>
    <property type="evidence" value="ECO:0007669"/>
    <property type="project" value="UniProtKB-KW"/>
</dbReference>
<sequence length="378" mass="41426">MKNDPTNILLSELISRKSITPNDSGCQEIISKRLASIGFNCEQMVFGDVTNLWARKGDEKPVLCFSGHTDVVPPGPKVEWKSDPFIPTISEGNLYGRGAADMKSGVAAMVIAVENFFSKHSNYKGSIAFLITSDEEGVAELGTKKVIQTLLTRKETIDYCMIGEPTSSTTLADTIRIGRRGSLTGKLTVFGTQGHVAYPQLASNPIRLSSQLISELLSIEWDKADENFPATSFEIVEIKSSSGTTNVIPGKLQAIFNFRYSPQRNYKDIKKQIKAILKKYKFNYDLEWNLSGEPFLTKKGSLVSVTKQAILENIGIETKLSTAGGTSDGRFIAPLGVEVVELGPVNASIHKINEHVALADPPQLAKIYLRIAELLLVE</sequence>
<dbReference type="EC" id="3.5.1.18" evidence="5"/>
<dbReference type="GO" id="GO:0008777">
    <property type="term" value="F:acetylornithine deacetylase activity"/>
    <property type="evidence" value="ECO:0007669"/>
    <property type="project" value="TreeGrafter"/>
</dbReference>
<dbReference type="Pfam" id="PF01546">
    <property type="entry name" value="Peptidase_M20"/>
    <property type="match status" value="1"/>
</dbReference>
<dbReference type="HAMAP" id="MF_01690">
    <property type="entry name" value="DapE"/>
    <property type="match status" value="1"/>
</dbReference>
<dbReference type="GO" id="GO:0009089">
    <property type="term" value="P:lysine biosynthetic process via diaminopimelate"/>
    <property type="evidence" value="ECO:0007669"/>
    <property type="project" value="UniProtKB-UniPathway"/>
</dbReference>
<dbReference type="NCBIfam" id="NF009557">
    <property type="entry name" value="PRK13009.1"/>
    <property type="match status" value="1"/>
</dbReference>
<keyword evidence="7" id="KW-0028">Amino-acid biosynthesis</keyword>
<evidence type="ECO:0000256" key="1">
    <source>
        <dbReference type="ARBA" id="ARBA00001947"/>
    </source>
</evidence>
<dbReference type="AlphaFoldDB" id="A0A381PEK8"/>
<keyword evidence="8" id="KW-0479">Metal-binding</keyword>
<comment type="catalytic activity">
    <reaction evidence="14">
        <text>N-succinyl-(2S,6S)-2,6-diaminopimelate + H2O = (2S,6S)-2,6-diaminopimelate + succinate</text>
        <dbReference type="Rhea" id="RHEA:22608"/>
        <dbReference type="ChEBI" id="CHEBI:15377"/>
        <dbReference type="ChEBI" id="CHEBI:30031"/>
        <dbReference type="ChEBI" id="CHEBI:57609"/>
        <dbReference type="ChEBI" id="CHEBI:58087"/>
        <dbReference type="EC" id="3.5.1.18"/>
    </reaction>
</comment>
<proteinExistence type="inferred from homology"/>
<dbReference type="CDD" id="cd03891">
    <property type="entry name" value="M20_DapE_proteobac"/>
    <property type="match status" value="1"/>
</dbReference>
<evidence type="ECO:0000256" key="5">
    <source>
        <dbReference type="ARBA" id="ARBA00011921"/>
    </source>
</evidence>
<evidence type="ECO:0000256" key="3">
    <source>
        <dbReference type="ARBA" id="ARBA00006746"/>
    </source>
</evidence>
<evidence type="ECO:0000259" key="15">
    <source>
        <dbReference type="Pfam" id="PF07687"/>
    </source>
</evidence>
<reference evidence="16" key="1">
    <citation type="submission" date="2018-05" db="EMBL/GenBank/DDBJ databases">
        <authorList>
            <person name="Lanie J.A."/>
            <person name="Ng W.-L."/>
            <person name="Kazmierczak K.M."/>
            <person name="Andrzejewski T.M."/>
            <person name="Davidsen T.M."/>
            <person name="Wayne K.J."/>
            <person name="Tettelin H."/>
            <person name="Glass J.I."/>
            <person name="Rusch D."/>
            <person name="Podicherti R."/>
            <person name="Tsui H.-C.T."/>
            <person name="Winkler M.E."/>
        </authorList>
    </citation>
    <scope>NUCLEOTIDE SEQUENCE</scope>
</reference>
<evidence type="ECO:0000256" key="7">
    <source>
        <dbReference type="ARBA" id="ARBA00022605"/>
    </source>
</evidence>
<evidence type="ECO:0000256" key="9">
    <source>
        <dbReference type="ARBA" id="ARBA00022801"/>
    </source>
</evidence>
<dbReference type="PANTHER" id="PTHR43808">
    <property type="entry name" value="ACETYLORNITHINE DEACETYLASE"/>
    <property type="match status" value="1"/>
</dbReference>
<dbReference type="NCBIfam" id="TIGR01246">
    <property type="entry name" value="dapE_proteo"/>
    <property type="match status" value="1"/>
</dbReference>
<evidence type="ECO:0000256" key="14">
    <source>
        <dbReference type="ARBA" id="ARBA00051301"/>
    </source>
</evidence>
<dbReference type="GO" id="GO:0046872">
    <property type="term" value="F:metal ion binding"/>
    <property type="evidence" value="ECO:0007669"/>
    <property type="project" value="UniProtKB-KW"/>
</dbReference>
<dbReference type="GO" id="GO:0009014">
    <property type="term" value="F:succinyl-diaminopimelate desuccinylase activity"/>
    <property type="evidence" value="ECO:0007669"/>
    <property type="project" value="UniProtKB-EC"/>
</dbReference>
<dbReference type="InterPro" id="IPR050072">
    <property type="entry name" value="Peptidase_M20A"/>
</dbReference>
<comment type="similarity">
    <text evidence="3">Belongs to the peptidase M20A family. DapE subfamily.</text>
</comment>
<protein>
    <recommendedName>
        <fullName evidence="6">Succinyl-diaminopimelate desuccinylase</fullName>
        <ecNumber evidence="5">3.5.1.18</ecNumber>
    </recommendedName>
    <alternativeName>
        <fullName evidence="13">N-succinyl-LL-2,6-diaminoheptanedioate amidohydrolase</fullName>
    </alternativeName>
</protein>
<evidence type="ECO:0000256" key="2">
    <source>
        <dbReference type="ARBA" id="ARBA00005130"/>
    </source>
</evidence>
<dbReference type="EMBL" id="UINC01000960">
    <property type="protein sequence ID" value="SUZ65432.1"/>
    <property type="molecule type" value="Genomic_DNA"/>
</dbReference>
<keyword evidence="10" id="KW-0862">Zinc</keyword>
<keyword evidence="12" id="KW-0457">Lysine biosynthesis</keyword>
<dbReference type="InterPro" id="IPR005941">
    <property type="entry name" value="DapE_proteobac"/>
</dbReference>
<dbReference type="SUPFAM" id="SSF53187">
    <property type="entry name" value="Zn-dependent exopeptidases"/>
    <property type="match status" value="1"/>
</dbReference>
<evidence type="ECO:0000256" key="8">
    <source>
        <dbReference type="ARBA" id="ARBA00022723"/>
    </source>
</evidence>